<sequence length="434" mass="46613">MRFTGQPSQPSPRNYHTELDISVEEQGDDQFVHASQTTGLRNCETKGPRHRRKEKSCQQSTKIPTAGNICTRVSLWTSLFVLIFLFNGAVAQERIHPPLRKAAREELQFDLSPAPDSPHRRALVGRAAASTPAAASATGSVVPQTSSENTSGTAVGPGSSAAATSTGIATAPETGTSTLPQPFDTSLGSNFTSTACPTYFNKFLADSVFRTCYPFSLLLQTSHAFFEAEKSYVKTTTALDASCHANFSKCNALMQNIAYKIKQPEVCGNDYTAQNPLVLQAYQGLLSYASMYQAGCLKDSAGSYCKSQPPTQFTMTPQLIESGFANAITGTNSSLADVYPYWLPLGTDMPSGYRATCTTCMKNTMGIFKTAASNSSLPISKTYVSAAQLINIGCGPQYVSDSVDIRSSSRPTTSPPSITSFVTIFVMLTLAFYS</sequence>
<keyword evidence="4" id="KW-1185">Reference proteome</keyword>
<gene>
    <name evidence="3" type="ORF">E6O75_ATG05785</name>
</gene>
<accession>A0A4Z1PEA5</accession>
<reference evidence="3 4" key="1">
    <citation type="submission" date="2019-04" db="EMBL/GenBank/DDBJ databases">
        <title>High contiguity whole genome sequence and gene annotation resource for two Venturia nashicola isolates.</title>
        <authorList>
            <person name="Prokchorchik M."/>
            <person name="Won K."/>
            <person name="Lee Y."/>
            <person name="Choi E.D."/>
            <person name="Segonzac C."/>
            <person name="Sohn K.H."/>
        </authorList>
    </citation>
    <scope>NUCLEOTIDE SEQUENCE [LARGE SCALE GENOMIC DNA]</scope>
    <source>
        <strain evidence="3 4">PRI2</strain>
    </source>
</reference>
<feature type="region of interest" description="Disordered" evidence="1">
    <location>
        <begin position="134"/>
        <end position="165"/>
    </location>
</feature>
<evidence type="ECO:0000256" key="1">
    <source>
        <dbReference type="SAM" id="MobiDB-lite"/>
    </source>
</evidence>
<comment type="caution">
    <text evidence="3">The sequence shown here is derived from an EMBL/GenBank/DDBJ whole genome shotgun (WGS) entry which is preliminary data.</text>
</comment>
<protein>
    <submittedName>
        <fullName evidence="3">C6 zinc finger domain containing protein</fullName>
    </submittedName>
</protein>
<dbReference type="PANTHER" id="PTHR39460:SF1">
    <property type="entry name" value="C6 TRANSCRIPTION FACTOR"/>
    <property type="match status" value="1"/>
</dbReference>
<feature type="compositionally biased region" description="Polar residues" evidence="1">
    <location>
        <begin position="139"/>
        <end position="149"/>
    </location>
</feature>
<organism evidence="3 4">
    <name type="scientific">Venturia nashicola</name>
    <dbReference type="NCBI Taxonomy" id="86259"/>
    <lineage>
        <taxon>Eukaryota</taxon>
        <taxon>Fungi</taxon>
        <taxon>Dikarya</taxon>
        <taxon>Ascomycota</taxon>
        <taxon>Pezizomycotina</taxon>
        <taxon>Dothideomycetes</taxon>
        <taxon>Pleosporomycetidae</taxon>
        <taxon>Venturiales</taxon>
        <taxon>Venturiaceae</taxon>
        <taxon>Venturia</taxon>
    </lineage>
</organism>
<proteinExistence type="predicted"/>
<dbReference type="AlphaFoldDB" id="A0A4Z1PEA5"/>
<dbReference type="InterPro" id="IPR056146">
    <property type="entry name" value="DUF7729"/>
</dbReference>
<dbReference type="PANTHER" id="PTHR39460">
    <property type="entry name" value="EXPRESSED PROTEIN"/>
    <property type="match status" value="1"/>
</dbReference>
<evidence type="ECO:0000313" key="4">
    <source>
        <dbReference type="Proteomes" id="UP000298493"/>
    </source>
</evidence>
<dbReference type="EMBL" id="SNSC02000010">
    <property type="protein sequence ID" value="TID21020.1"/>
    <property type="molecule type" value="Genomic_DNA"/>
</dbReference>
<dbReference type="Proteomes" id="UP000298493">
    <property type="component" value="Unassembled WGS sequence"/>
</dbReference>
<evidence type="ECO:0000313" key="3">
    <source>
        <dbReference type="EMBL" id="TID21020.1"/>
    </source>
</evidence>
<name>A0A4Z1PEA5_9PEZI</name>
<feature type="region of interest" description="Disordered" evidence="1">
    <location>
        <begin position="41"/>
        <end position="61"/>
    </location>
</feature>
<evidence type="ECO:0000259" key="2">
    <source>
        <dbReference type="Pfam" id="PF24855"/>
    </source>
</evidence>
<feature type="domain" description="DUF7729" evidence="2">
    <location>
        <begin position="179"/>
        <end position="402"/>
    </location>
</feature>
<dbReference type="Pfam" id="PF24855">
    <property type="entry name" value="DUF7729"/>
    <property type="match status" value="1"/>
</dbReference>
<feature type="compositionally biased region" description="Low complexity" evidence="1">
    <location>
        <begin position="150"/>
        <end position="165"/>
    </location>
</feature>